<keyword evidence="11" id="KW-0663">Pyridoxal phosphate</keyword>
<evidence type="ECO:0000313" key="14">
    <source>
        <dbReference type="EMBL" id="MBS7525632.1"/>
    </source>
</evidence>
<evidence type="ECO:0000256" key="2">
    <source>
        <dbReference type="ARBA" id="ARBA00001933"/>
    </source>
</evidence>
<dbReference type="CDD" id="cd04886">
    <property type="entry name" value="ACT_ThrD-II-like"/>
    <property type="match status" value="1"/>
</dbReference>
<dbReference type="SUPFAM" id="SSF55021">
    <property type="entry name" value="ACT-like"/>
    <property type="match status" value="1"/>
</dbReference>
<comment type="catalytic activity">
    <reaction evidence="1">
        <text>L-threonine = 2-oxobutanoate + NH4(+)</text>
        <dbReference type="Rhea" id="RHEA:22108"/>
        <dbReference type="ChEBI" id="CHEBI:16763"/>
        <dbReference type="ChEBI" id="CHEBI:28938"/>
        <dbReference type="ChEBI" id="CHEBI:57926"/>
        <dbReference type="EC" id="4.3.1.19"/>
    </reaction>
</comment>
<comment type="subunit">
    <text evidence="6">In the native structure, TdcB is in a dimeric form, whereas in the TdcB-AMP complex, it exists in a tetrameric form (dimer of dimers).</text>
</comment>
<keyword evidence="10" id="KW-0412">Isoleucine biosynthesis</keyword>
<dbReference type="GO" id="GO:0004794">
    <property type="term" value="F:threonine deaminase activity"/>
    <property type="evidence" value="ECO:0007669"/>
    <property type="project" value="UniProtKB-EC"/>
</dbReference>
<gene>
    <name evidence="14" type="ORF">KHM83_02970</name>
</gene>
<evidence type="ECO:0000256" key="9">
    <source>
        <dbReference type="ARBA" id="ARBA00022533"/>
    </source>
</evidence>
<feature type="domain" description="ACT" evidence="13">
    <location>
        <begin position="333"/>
        <end position="408"/>
    </location>
</feature>
<dbReference type="NCBIfam" id="TIGR01127">
    <property type="entry name" value="ilvA_1Cterm"/>
    <property type="match status" value="1"/>
</dbReference>
<dbReference type="InterPro" id="IPR002912">
    <property type="entry name" value="ACT_dom"/>
</dbReference>
<evidence type="ECO:0000256" key="1">
    <source>
        <dbReference type="ARBA" id="ARBA00001274"/>
    </source>
</evidence>
<comment type="pathway">
    <text evidence="3">Amino-acid biosynthesis; L-isoleucine biosynthesis; 2-oxobutanoate from L-threonine: step 1/1.</text>
</comment>
<dbReference type="InterPro" id="IPR001926">
    <property type="entry name" value="TrpB-like_PALP"/>
</dbReference>
<dbReference type="PANTHER" id="PTHR48078">
    <property type="entry name" value="THREONINE DEHYDRATASE, MITOCHONDRIAL-RELATED"/>
    <property type="match status" value="1"/>
</dbReference>
<dbReference type="PROSITE" id="PS51671">
    <property type="entry name" value="ACT"/>
    <property type="match status" value="1"/>
</dbReference>
<evidence type="ECO:0000256" key="7">
    <source>
        <dbReference type="ARBA" id="ARBA00012096"/>
    </source>
</evidence>
<dbReference type="Pfam" id="PF00291">
    <property type="entry name" value="PALP"/>
    <property type="match status" value="1"/>
</dbReference>
<evidence type="ECO:0000256" key="4">
    <source>
        <dbReference type="ARBA" id="ARBA00004958"/>
    </source>
</evidence>
<name>A0ABS5PNK4_9FIRM</name>
<accession>A0ABS5PNK4</accession>
<dbReference type="CDD" id="cd01562">
    <property type="entry name" value="Thr-dehyd"/>
    <property type="match status" value="1"/>
</dbReference>
<comment type="caution">
    <text evidence="14">The sequence shown here is derived from an EMBL/GenBank/DDBJ whole genome shotgun (WGS) entry which is preliminary data.</text>
</comment>
<organism evidence="14 15">
    <name type="scientific">Fusibacter paucivorans</name>
    <dbReference type="NCBI Taxonomy" id="76009"/>
    <lineage>
        <taxon>Bacteria</taxon>
        <taxon>Bacillati</taxon>
        <taxon>Bacillota</taxon>
        <taxon>Clostridia</taxon>
        <taxon>Eubacteriales</taxon>
        <taxon>Eubacteriales Family XII. Incertae Sedis</taxon>
        <taxon>Fusibacter</taxon>
    </lineage>
</organism>
<dbReference type="InterPro" id="IPR000634">
    <property type="entry name" value="Ser/Thr_deHydtase_PyrdxlP-BS"/>
</dbReference>
<comment type="pathway">
    <text evidence="4">Amino-acid degradation; L-threonine degradation via propanoate pathway; propanoate from L-threonine: step 1/4.</text>
</comment>
<keyword evidence="10" id="KW-0100">Branched-chain amino acid biosynthesis</keyword>
<dbReference type="InterPro" id="IPR045865">
    <property type="entry name" value="ACT-like_dom_sf"/>
</dbReference>
<dbReference type="PROSITE" id="PS00165">
    <property type="entry name" value="DEHYDRATASE_SER_THR"/>
    <property type="match status" value="1"/>
</dbReference>
<comment type="similarity">
    <text evidence="5">Belongs to the serine/threonine dehydratase family.</text>
</comment>
<protein>
    <recommendedName>
        <fullName evidence="8">L-threonine dehydratase catabolic TdcB</fullName>
        <ecNumber evidence="7">4.3.1.19</ecNumber>
    </recommendedName>
</protein>
<evidence type="ECO:0000256" key="12">
    <source>
        <dbReference type="ARBA" id="ARBA00023239"/>
    </source>
</evidence>
<evidence type="ECO:0000256" key="5">
    <source>
        <dbReference type="ARBA" id="ARBA00010869"/>
    </source>
</evidence>
<evidence type="ECO:0000256" key="10">
    <source>
        <dbReference type="ARBA" id="ARBA00022624"/>
    </source>
</evidence>
<dbReference type="InterPro" id="IPR050147">
    <property type="entry name" value="Ser/Thr_Dehydratase"/>
</dbReference>
<reference evidence="14 15" key="1">
    <citation type="submission" date="2021-05" db="EMBL/GenBank/DDBJ databases">
        <title>Fusibacter ferrireducens sp. nov., an anaerobic, sulfur- and Fe-reducing bacterium isolated from the mangrove sediment.</title>
        <authorList>
            <person name="Qiu D."/>
        </authorList>
    </citation>
    <scope>NUCLEOTIDE SEQUENCE [LARGE SCALE GENOMIC DNA]</scope>
    <source>
        <strain evidence="14 15">DSM 12116</strain>
    </source>
</reference>
<dbReference type="Proteomes" id="UP000746471">
    <property type="component" value="Unassembled WGS sequence"/>
</dbReference>
<evidence type="ECO:0000256" key="11">
    <source>
        <dbReference type="ARBA" id="ARBA00022898"/>
    </source>
</evidence>
<comment type="cofactor">
    <cofactor evidence="2">
        <name>pyridoxal 5'-phosphate</name>
        <dbReference type="ChEBI" id="CHEBI:597326"/>
    </cofactor>
</comment>
<dbReference type="PANTHER" id="PTHR48078:SF6">
    <property type="entry name" value="L-THREONINE DEHYDRATASE CATABOLIC TDCB"/>
    <property type="match status" value="1"/>
</dbReference>
<keyword evidence="10" id="KW-0028">Amino-acid biosynthesis</keyword>
<dbReference type="InterPro" id="IPR044561">
    <property type="entry name" value="ACT_ThrD-II-like"/>
</dbReference>
<dbReference type="Gene3D" id="3.30.70.260">
    <property type="match status" value="1"/>
</dbReference>
<keyword evidence="15" id="KW-1185">Reference proteome</keyword>
<evidence type="ECO:0000259" key="13">
    <source>
        <dbReference type="PROSITE" id="PS51671"/>
    </source>
</evidence>
<evidence type="ECO:0000313" key="15">
    <source>
        <dbReference type="Proteomes" id="UP000746471"/>
    </source>
</evidence>
<dbReference type="SUPFAM" id="SSF53686">
    <property type="entry name" value="Tryptophan synthase beta subunit-like PLP-dependent enzymes"/>
    <property type="match status" value="1"/>
</dbReference>
<dbReference type="InterPro" id="IPR005789">
    <property type="entry name" value="Thr_deHydtase_catblc"/>
</dbReference>
<keyword evidence="9" id="KW-0021">Allosteric enzyme</keyword>
<keyword evidence="12 14" id="KW-0456">Lyase</keyword>
<evidence type="ECO:0000256" key="3">
    <source>
        <dbReference type="ARBA" id="ARBA00004810"/>
    </source>
</evidence>
<dbReference type="InterPro" id="IPR036052">
    <property type="entry name" value="TrpB-like_PALP_sf"/>
</dbReference>
<evidence type="ECO:0000256" key="6">
    <source>
        <dbReference type="ARBA" id="ARBA00011447"/>
    </source>
</evidence>
<dbReference type="EMBL" id="JAHBCL010000004">
    <property type="protein sequence ID" value="MBS7525632.1"/>
    <property type="molecule type" value="Genomic_DNA"/>
</dbReference>
<evidence type="ECO:0000256" key="8">
    <source>
        <dbReference type="ARBA" id="ARBA00022248"/>
    </source>
</evidence>
<proteinExistence type="inferred from homology"/>
<dbReference type="EC" id="4.3.1.19" evidence="7"/>
<sequence length="408" mass="44410">MWRKSIMNQEIFGKIEKAQDRLKGIIAPTPLVYSDVFSRECKNEVFIKPENFQKTGAFKIRGAYNKIASLTEEQRQKGVICSSAGNHAQGVAFAAKELGCKATIVMPITTPLIKVNATRNLGAAIVLHGDCYDDAYAKACELQSEYDYTFVHPFNDDDVIAGQGTIGMEIMAELPDAEYVLVPVGGGGLISGIAAAIKHINPNVKIIGVEPDGAMAMKQSLESRERIKLSSVHTIADGVAVKEVGDKCFDYSKAYVDGVISVSDYDIMEAFLLLIEKHKMVSENAGALALAGLKKIPAVGRKVVCLVSGGNIDVVTVSSMINKGLSSRGRIFCFSVELPDIPGQLLAISKVLTELNANVIKLDHNQFMNLDRFMHVQLQVTVETNGHDHINQITSKLESIGYTVTRVY</sequence>
<dbReference type="Gene3D" id="3.40.50.1100">
    <property type="match status" value="2"/>
</dbReference>